<proteinExistence type="predicted"/>
<organism evidence="1 2">
    <name type="scientific">Palleronia abyssalis</name>
    <dbReference type="NCBI Taxonomy" id="1501240"/>
    <lineage>
        <taxon>Bacteria</taxon>
        <taxon>Pseudomonadati</taxon>
        <taxon>Pseudomonadota</taxon>
        <taxon>Alphaproteobacteria</taxon>
        <taxon>Rhodobacterales</taxon>
        <taxon>Roseobacteraceae</taxon>
        <taxon>Palleronia</taxon>
    </lineage>
</organism>
<evidence type="ECO:0000313" key="2">
    <source>
        <dbReference type="Proteomes" id="UP000244912"/>
    </source>
</evidence>
<evidence type="ECO:0000313" key="1">
    <source>
        <dbReference type="EMBL" id="SPJ23458.1"/>
    </source>
</evidence>
<protein>
    <submittedName>
        <fullName evidence="1">Uncharacterized protein</fullName>
    </submittedName>
</protein>
<dbReference type="EMBL" id="ONZF01000002">
    <property type="protein sequence ID" value="SPJ23458.1"/>
    <property type="molecule type" value="Genomic_DNA"/>
</dbReference>
<name>A0A2R8BTK4_9RHOB</name>
<sequence length="56" mass="5928">MISFLTGAAAAAALAVVMLVGMETLYIPTELKYDGPNLELNEHLIESSVGDTTETD</sequence>
<gene>
    <name evidence="1" type="ORF">PAA8504_01269</name>
</gene>
<dbReference type="AlphaFoldDB" id="A0A2R8BTK4"/>
<dbReference type="RefSeq" id="WP_181375711.1">
    <property type="nucleotide sequence ID" value="NZ_ONZF01000002.1"/>
</dbReference>
<dbReference type="Proteomes" id="UP000244912">
    <property type="component" value="Unassembled WGS sequence"/>
</dbReference>
<keyword evidence="2" id="KW-1185">Reference proteome</keyword>
<reference evidence="1 2" key="1">
    <citation type="submission" date="2018-03" db="EMBL/GenBank/DDBJ databases">
        <authorList>
            <person name="Keele B.F."/>
        </authorList>
    </citation>
    <scope>NUCLEOTIDE SEQUENCE [LARGE SCALE GENOMIC DNA]</scope>
    <source>
        <strain evidence="1 2">CECT 8504</strain>
    </source>
</reference>
<accession>A0A2R8BTK4</accession>